<accession>A0A6P6XXR1</accession>
<dbReference type="PANTHER" id="PTHR10809:SF6">
    <property type="entry name" value="AT11025P-RELATED"/>
    <property type="match status" value="1"/>
</dbReference>
<feature type="region of interest" description="Disordered" evidence="7">
    <location>
        <begin position="321"/>
        <end position="341"/>
    </location>
</feature>
<dbReference type="Pfam" id="PF00635">
    <property type="entry name" value="Motile_Sperm"/>
    <property type="match status" value="1"/>
</dbReference>
<keyword evidence="5 8" id="KW-0472">Membrane</keyword>
<dbReference type="InterPro" id="IPR016763">
    <property type="entry name" value="VAP"/>
</dbReference>
<evidence type="ECO:0000259" key="9">
    <source>
        <dbReference type="PROSITE" id="PS50202"/>
    </source>
</evidence>
<dbReference type="GO" id="GO:0061817">
    <property type="term" value="P:endoplasmic reticulum-plasma membrane tethering"/>
    <property type="evidence" value="ECO:0007669"/>
    <property type="project" value="TreeGrafter"/>
</dbReference>
<dbReference type="InterPro" id="IPR000535">
    <property type="entry name" value="MSP_dom"/>
</dbReference>
<dbReference type="GO" id="GO:0005886">
    <property type="term" value="C:plasma membrane"/>
    <property type="evidence" value="ECO:0007669"/>
    <property type="project" value="TreeGrafter"/>
</dbReference>
<dbReference type="GO" id="GO:0033149">
    <property type="term" value="F:FFAT motif binding"/>
    <property type="evidence" value="ECO:0007669"/>
    <property type="project" value="TreeGrafter"/>
</dbReference>
<dbReference type="InterPro" id="IPR013783">
    <property type="entry name" value="Ig-like_fold"/>
</dbReference>
<protein>
    <submittedName>
        <fullName evidence="11">Uncharacterized protein C17C9.12-like</fullName>
    </submittedName>
</protein>
<feature type="transmembrane region" description="Helical" evidence="8">
    <location>
        <begin position="352"/>
        <end position="372"/>
    </location>
</feature>
<dbReference type="AlphaFoldDB" id="A0A6P6XXR1"/>
<dbReference type="Proteomes" id="UP000515146">
    <property type="component" value="Unplaced"/>
</dbReference>
<dbReference type="RefSeq" id="XP_027196719.1">
    <property type="nucleotide sequence ID" value="XM_027340918.1"/>
</dbReference>
<evidence type="ECO:0000256" key="3">
    <source>
        <dbReference type="ARBA" id="ARBA00022692"/>
    </source>
</evidence>
<reference evidence="11" key="1">
    <citation type="submission" date="2025-08" db="UniProtKB">
        <authorList>
            <consortium name="RefSeq"/>
        </authorList>
    </citation>
    <scope>IDENTIFICATION</scope>
    <source>
        <strain evidence="11">Airmid</strain>
    </source>
</reference>
<evidence type="ECO:0000313" key="10">
    <source>
        <dbReference type="Proteomes" id="UP000515146"/>
    </source>
</evidence>
<proteinExistence type="inferred from homology"/>
<evidence type="ECO:0000256" key="6">
    <source>
        <dbReference type="SAM" id="Coils"/>
    </source>
</evidence>
<keyword evidence="3 8" id="KW-0812">Transmembrane</keyword>
<dbReference type="OrthoDB" id="264603at2759"/>
<evidence type="ECO:0000256" key="8">
    <source>
        <dbReference type="SAM" id="Phobius"/>
    </source>
</evidence>
<dbReference type="Gene3D" id="2.60.40.10">
    <property type="entry name" value="Immunoglobulins"/>
    <property type="match status" value="1"/>
</dbReference>
<dbReference type="GO" id="GO:0090158">
    <property type="term" value="P:endoplasmic reticulum membrane organization"/>
    <property type="evidence" value="ECO:0007669"/>
    <property type="project" value="TreeGrafter"/>
</dbReference>
<feature type="coiled-coil region" evidence="6">
    <location>
        <begin position="289"/>
        <end position="316"/>
    </location>
</feature>
<evidence type="ECO:0000256" key="1">
    <source>
        <dbReference type="ARBA" id="ARBA00004211"/>
    </source>
</evidence>
<evidence type="ECO:0000256" key="5">
    <source>
        <dbReference type="ARBA" id="ARBA00023136"/>
    </source>
</evidence>
<dbReference type="InterPro" id="IPR008962">
    <property type="entry name" value="PapD-like_sf"/>
</dbReference>
<dbReference type="InParanoid" id="A0A6P6XXR1"/>
<organism evidence="10 11">
    <name type="scientific">Dermatophagoides pteronyssinus</name>
    <name type="common">European house dust mite</name>
    <dbReference type="NCBI Taxonomy" id="6956"/>
    <lineage>
        <taxon>Eukaryota</taxon>
        <taxon>Metazoa</taxon>
        <taxon>Ecdysozoa</taxon>
        <taxon>Arthropoda</taxon>
        <taxon>Chelicerata</taxon>
        <taxon>Arachnida</taxon>
        <taxon>Acari</taxon>
        <taxon>Acariformes</taxon>
        <taxon>Sarcoptiformes</taxon>
        <taxon>Astigmata</taxon>
        <taxon>Psoroptidia</taxon>
        <taxon>Analgoidea</taxon>
        <taxon>Pyroglyphidae</taxon>
        <taxon>Dermatophagoidinae</taxon>
        <taxon>Dermatophagoides</taxon>
    </lineage>
</organism>
<comment type="subcellular location">
    <subcellularLocation>
        <location evidence="1">Membrane</location>
        <topology evidence="1">Single-pass type IV membrane protein</topology>
    </subcellularLocation>
</comment>
<name>A0A6P6XXR1_DERPT</name>
<keyword evidence="6" id="KW-0175">Coiled coil</keyword>
<dbReference type="PANTHER" id="PTHR10809">
    <property type="entry name" value="VESICLE-ASSOCIATED MEMBRANE PROTEIN-ASSOCIATED PROTEIN"/>
    <property type="match status" value="1"/>
</dbReference>
<dbReference type="SUPFAM" id="SSF49354">
    <property type="entry name" value="PapD-like"/>
    <property type="match status" value="1"/>
</dbReference>
<evidence type="ECO:0000256" key="2">
    <source>
        <dbReference type="ARBA" id="ARBA00008932"/>
    </source>
</evidence>
<evidence type="ECO:0000313" key="11">
    <source>
        <dbReference type="RefSeq" id="XP_027196719.1"/>
    </source>
</evidence>
<comment type="similarity">
    <text evidence="2">Belongs to the VAMP-associated protein (VAP) (TC 9.B.17) family.</text>
</comment>
<sequence length="375" mass="41163">MQKEGKKQLLNIDPKNEISFKGPYDHVVTEYFTLTNPTDSIIAFKVKTTAPKKYCVRPNNGIISSNRTVQVAVMLQPGDLTQEKHKHKFMIQSVIVPNNIDVNQIQFTVDELFKQASPDEIMDSKFKCVFLDLTTPSTVSSTTTTTTTANIGGGGKNVSAQNFDHDNISDIVGSSGDDLVNGVSNSNYPTGNDSCTSSCSEHNDNNNHHHHLHQNNGDFVSTGSTTLEYQHFVDDHMMIGRNNKKLESTVIPSSINKQQQNNKNSENVAATSILSTMENVSSIPSNNSSKDAETKLKLAEEEIRALRDKLQQVQQYASKFSSHSSSATTTSSSLSSKNGNKSNESLLDNNQLLIKISVIVVIVSFIIGTIIGKMF</sequence>
<dbReference type="GO" id="GO:0005789">
    <property type="term" value="C:endoplasmic reticulum membrane"/>
    <property type="evidence" value="ECO:0007669"/>
    <property type="project" value="InterPro"/>
</dbReference>
<dbReference type="PROSITE" id="PS50202">
    <property type="entry name" value="MSP"/>
    <property type="match status" value="1"/>
</dbReference>
<keyword evidence="4 8" id="KW-1133">Transmembrane helix</keyword>
<dbReference type="OMA" id="GPYDHVV"/>
<dbReference type="KEGG" id="dpte:113791179"/>
<evidence type="ECO:0000256" key="4">
    <source>
        <dbReference type="ARBA" id="ARBA00022989"/>
    </source>
</evidence>
<evidence type="ECO:0000256" key="7">
    <source>
        <dbReference type="SAM" id="MobiDB-lite"/>
    </source>
</evidence>
<keyword evidence="10" id="KW-1185">Reference proteome</keyword>
<gene>
    <name evidence="11" type="primary">LOC113791179</name>
</gene>
<feature type="domain" description="MSP" evidence="9">
    <location>
        <begin position="9"/>
        <end position="131"/>
    </location>
</feature>